<evidence type="ECO:0000256" key="7">
    <source>
        <dbReference type="RuleBase" id="RU367097"/>
    </source>
</evidence>
<proteinExistence type="inferred from homology"/>
<feature type="transmembrane region" description="Helical" evidence="7">
    <location>
        <begin position="351"/>
        <end position="370"/>
    </location>
</feature>
<evidence type="ECO:0000256" key="4">
    <source>
        <dbReference type="ARBA" id="ARBA00022692"/>
    </source>
</evidence>
<keyword evidence="5 7" id="KW-1133">Transmembrane helix</keyword>
<evidence type="ECO:0000256" key="5">
    <source>
        <dbReference type="ARBA" id="ARBA00022989"/>
    </source>
</evidence>
<feature type="transmembrane region" description="Helical" evidence="7">
    <location>
        <begin position="415"/>
        <end position="432"/>
    </location>
</feature>
<dbReference type="EMBL" id="JAPDRL010000013">
    <property type="protein sequence ID" value="KAJ9667324.1"/>
    <property type="molecule type" value="Genomic_DNA"/>
</dbReference>
<evidence type="ECO:0000256" key="6">
    <source>
        <dbReference type="ARBA" id="ARBA00023136"/>
    </source>
</evidence>
<comment type="subcellular location">
    <subcellularLocation>
        <location evidence="7">Golgi apparatus membrane</location>
        <topology evidence="7">Multi-pass membrane protein</topology>
    </subcellularLocation>
    <subcellularLocation>
        <location evidence="7">Cytoplasmic vesicle membrane</location>
        <topology evidence="7">Multi-pass membrane protein</topology>
    </subcellularLocation>
    <subcellularLocation>
        <location evidence="7">Endoplasmic reticulum membrane</location>
        <topology evidence="7">Multi-pass membrane protein</topology>
    </subcellularLocation>
</comment>
<evidence type="ECO:0000256" key="2">
    <source>
        <dbReference type="ARBA" id="ARBA00010425"/>
    </source>
</evidence>
<evidence type="ECO:0000256" key="8">
    <source>
        <dbReference type="SAM" id="MobiDB-lite"/>
    </source>
</evidence>
<dbReference type="Proteomes" id="UP001172684">
    <property type="component" value="Unassembled WGS sequence"/>
</dbReference>
<keyword evidence="7" id="KW-0333">Golgi apparatus</keyword>
<organism evidence="9 10">
    <name type="scientific">Coniosporium apollinis</name>
    <dbReference type="NCBI Taxonomy" id="61459"/>
    <lineage>
        <taxon>Eukaryota</taxon>
        <taxon>Fungi</taxon>
        <taxon>Dikarya</taxon>
        <taxon>Ascomycota</taxon>
        <taxon>Pezizomycotina</taxon>
        <taxon>Dothideomycetes</taxon>
        <taxon>Dothideomycetes incertae sedis</taxon>
        <taxon>Coniosporium</taxon>
    </lineage>
</organism>
<keyword evidence="10" id="KW-1185">Reference proteome</keyword>
<dbReference type="PANTHER" id="PTHR11132">
    <property type="entry name" value="SOLUTE CARRIER FAMILY 35"/>
    <property type="match status" value="1"/>
</dbReference>
<feature type="transmembrane region" description="Helical" evidence="7">
    <location>
        <begin position="452"/>
        <end position="473"/>
    </location>
</feature>
<keyword evidence="7" id="KW-0256">Endoplasmic reticulum</keyword>
<comment type="caution">
    <text evidence="9">The sequence shown here is derived from an EMBL/GenBank/DDBJ whole genome shotgun (WGS) entry which is preliminary data.</text>
</comment>
<reference evidence="9" key="1">
    <citation type="submission" date="2022-10" db="EMBL/GenBank/DDBJ databases">
        <title>Culturing micro-colonial fungi from biological soil crusts in the Mojave desert and describing Neophaeococcomyces mojavensis, and introducing the new genera and species Taxawa tesnikishii.</title>
        <authorList>
            <person name="Kurbessoian T."/>
            <person name="Stajich J.E."/>
        </authorList>
    </citation>
    <scope>NUCLEOTIDE SEQUENCE</scope>
    <source>
        <strain evidence="9">TK_1</strain>
    </source>
</reference>
<keyword evidence="4 7" id="KW-0812">Transmembrane</keyword>
<sequence length="541" mass="59093">MLSNRPRPFTSPGTSKFFKPAFQYLSNITNTPKPYRTHSRSNSIDDGDLESFRDHDTSQGLAVSSSMNQHSTRSSGELHPTSVPLIDLSRSPSPYPRSRSAVHSEDEDDEVEIVPPIQPLIAPDFGSSRQRWRDSLNEGGLGGWLLGSPLGWQVYVGLYFGPASISNCPSTSTGPSTTTDDYRFPYPLTATYLQLLLTHFLLVGFASLMRGLARPLHNLGLGAAVSPSHPVSTKTPGYRAEGKSRFPFVRWIDNGSGGIAGGGVFEFDRKVARQVLPLALIYIGKVVLSNISFAYATLEPYTLTHLIPSIPLTLALTAYLTNTSHSIPILSSTLATTLNLALASIRPARLTWESILAGLLSSIFTALYPIQLLRTYRALTSDHLPSGNDLIPTLYADDITPGDVSRTETRAFWRTLHYTSLLSLFLLTPLWLLSGEALTVYHNCYFLDVPFFWFLVFCGGVSSAAVFGSTLLLVSATSPLTTAFVGVPRAALQLVCLGNGKMAVRGWVGIALCWVCSGWFLWARRVEGRGGGGKRGRTRER</sequence>
<comment type="similarity">
    <text evidence="2 7">Belongs to the TPT transporter family. SLC35D subfamily.</text>
</comment>
<feature type="transmembrane region" description="Helical" evidence="7">
    <location>
        <begin position="506"/>
        <end position="523"/>
    </location>
</feature>
<evidence type="ECO:0000313" key="10">
    <source>
        <dbReference type="Proteomes" id="UP001172684"/>
    </source>
</evidence>
<dbReference type="InterPro" id="IPR050186">
    <property type="entry name" value="TPT_transporter"/>
</dbReference>
<gene>
    <name evidence="9" type="ORF">H2201_002525</name>
</gene>
<keyword evidence="7" id="KW-0968">Cytoplasmic vesicle</keyword>
<name>A0ABQ9P1A8_9PEZI</name>
<accession>A0ABQ9P1A8</accession>
<feature type="compositionally biased region" description="Polar residues" evidence="8">
    <location>
        <begin position="58"/>
        <end position="75"/>
    </location>
</feature>
<comment type="subunit">
    <text evidence="3 7">Homooligomer.</text>
</comment>
<feature type="transmembrane region" description="Helical" evidence="7">
    <location>
        <begin position="192"/>
        <end position="209"/>
    </location>
</feature>
<feature type="region of interest" description="Disordered" evidence="8">
    <location>
        <begin position="28"/>
        <end position="111"/>
    </location>
</feature>
<feature type="transmembrane region" description="Helical" evidence="7">
    <location>
        <begin position="275"/>
        <end position="296"/>
    </location>
</feature>
<evidence type="ECO:0000256" key="3">
    <source>
        <dbReference type="ARBA" id="ARBA00011182"/>
    </source>
</evidence>
<feature type="compositionally biased region" description="Low complexity" evidence="8">
    <location>
        <begin position="89"/>
        <end position="99"/>
    </location>
</feature>
<feature type="transmembrane region" description="Helical" evidence="7">
    <location>
        <begin position="302"/>
        <end position="320"/>
    </location>
</feature>
<keyword evidence="6 7" id="KW-0472">Membrane</keyword>
<keyword evidence="7" id="KW-0813">Transport</keyword>
<protein>
    <recommendedName>
        <fullName evidence="7">GDP-mannose transporter</fullName>
        <shortName evidence="7">GMT</shortName>
    </recommendedName>
</protein>
<evidence type="ECO:0000256" key="1">
    <source>
        <dbReference type="ARBA" id="ARBA00003420"/>
    </source>
</evidence>
<evidence type="ECO:0000313" key="9">
    <source>
        <dbReference type="EMBL" id="KAJ9667324.1"/>
    </source>
</evidence>
<keyword evidence="7" id="KW-0762">Sugar transport</keyword>
<comment type="function">
    <text evidence="1 7">Involved in the import of GDP-mannose from the cytoplasm into the Golgi lumen.</text>
</comment>